<proteinExistence type="predicted"/>
<evidence type="ECO:0000313" key="2">
    <source>
        <dbReference type="Proteomes" id="UP000887575"/>
    </source>
</evidence>
<evidence type="ECO:0000256" key="1">
    <source>
        <dbReference type="SAM" id="MobiDB-lite"/>
    </source>
</evidence>
<dbReference type="PANTHER" id="PTHR12642">
    <property type="entry name" value="RIBOSOME BIOGENESIS PROTEIN NSA2 HOMOLOG"/>
    <property type="match status" value="1"/>
</dbReference>
<accession>A0AAF3FMX2</accession>
<feature type="compositionally biased region" description="Basic and acidic residues" evidence="1">
    <location>
        <begin position="40"/>
        <end position="65"/>
    </location>
</feature>
<dbReference type="Proteomes" id="UP000887575">
    <property type="component" value="Unassembled WGS sequence"/>
</dbReference>
<feature type="compositionally biased region" description="Basic residues" evidence="1">
    <location>
        <begin position="26"/>
        <end position="39"/>
    </location>
</feature>
<keyword evidence="2" id="KW-1185">Reference proteome</keyword>
<protein>
    <submittedName>
        <fullName evidence="3">Uncharacterized protein</fullName>
    </submittedName>
</protein>
<evidence type="ECO:0000313" key="3">
    <source>
        <dbReference type="WBParaSite" id="MBELARI_LOCUS8266"/>
    </source>
</evidence>
<dbReference type="InterPro" id="IPR039411">
    <property type="entry name" value="NSA2_fam"/>
</dbReference>
<dbReference type="WBParaSite" id="MBELARI_LOCUS8266">
    <property type="protein sequence ID" value="MBELARI_LOCUS8266"/>
    <property type="gene ID" value="MBELARI_LOCUS8266"/>
</dbReference>
<name>A0AAF3FMX2_9BILA</name>
<organism evidence="2 3">
    <name type="scientific">Mesorhabditis belari</name>
    <dbReference type="NCBI Taxonomy" id="2138241"/>
    <lineage>
        <taxon>Eukaryota</taxon>
        <taxon>Metazoa</taxon>
        <taxon>Ecdysozoa</taxon>
        <taxon>Nematoda</taxon>
        <taxon>Chromadorea</taxon>
        <taxon>Rhabditida</taxon>
        <taxon>Rhabditina</taxon>
        <taxon>Rhabditomorpha</taxon>
        <taxon>Rhabditoidea</taxon>
        <taxon>Rhabditidae</taxon>
        <taxon>Mesorhabditinae</taxon>
        <taxon>Mesorhabditis</taxon>
    </lineage>
</organism>
<reference evidence="3" key="1">
    <citation type="submission" date="2024-02" db="UniProtKB">
        <authorList>
            <consortium name="WormBaseParasite"/>
        </authorList>
    </citation>
    <scope>IDENTIFICATION</scope>
</reference>
<dbReference type="AlphaFoldDB" id="A0AAF3FMX2"/>
<sequence>MPKMSILNYVKRHSCRLDYEERLRKSKRRNHKLYKKKRYSEKVEMRKLLKQHEEKEQKGAQERPDQGTVPAYFLDRQQQTTGTVLSNMIKQERKEKAGKYQILIPKVHAVSDVEAFKVAKTGKTRRKGWKEWPQNLLMLANHSLGSLPNLNDASDP</sequence>
<feature type="region of interest" description="Disordered" evidence="1">
    <location>
        <begin position="26"/>
        <end position="68"/>
    </location>
</feature>